<dbReference type="EMBL" id="HACA01004922">
    <property type="protein sequence ID" value="CDW22283.1"/>
    <property type="molecule type" value="Transcribed_RNA"/>
</dbReference>
<proteinExistence type="predicted"/>
<organism evidence="1">
    <name type="scientific">Lepeophtheirus salmonis</name>
    <name type="common">Salmon louse</name>
    <name type="synonym">Caligus salmonis</name>
    <dbReference type="NCBI Taxonomy" id="72036"/>
    <lineage>
        <taxon>Eukaryota</taxon>
        <taxon>Metazoa</taxon>
        <taxon>Ecdysozoa</taxon>
        <taxon>Arthropoda</taxon>
        <taxon>Crustacea</taxon>
        <taxon>Multicrustacea</taxon>
        <taxon>Hexanauplia</taxon>
        <taxon>Copepoda</taxon>
        <taxon>Siphonostomatoida</taxon>
        <taxon>Caligidae</taxon>
        <taxon>Lepeophtheirus</taxon>
    </lineage>
</organism>
<accession>A0A0K2T8E1</accession>
<sequence length="73" mass="8638">MVILSIKPREELTIWTLDITILNPKYRNHISSQLKICSCQESDSIVCRMSKINSIFINRTKKTTAKRRRKLFK</sequence>
<reference evidence="1" key="1">
    <citation type="submission" date="2014-05" db="EMBL/GenBank/DDBJ databases">
        <authorList>
            <person name="Chronopoulou M."/>
        </authorList>
    </citation>
    <scope>NUCLEOTIDE SEQUENCE</scope>
    <source>
        <tissue evidence="1">Whole organism</tissue>
    </source>
</reference>
<dbReference type="AlphaFoldDB" id="A0A0K2T8E1"/>
<name>A0A0K2T8E1_LEPSM</name>
<protein>
    <submittedName>
        <fullName evidence="1">Uncharacterized protein</fullName>
    </submittedName>
</protein>
<dbReference type="EMBL" id="HACA01004923">
    <property type="protein sequence ID" value="CDW22284.1"/>
    <property type="molecule type" value="Transcribed_RNA"/>
</dbReference>
<evidence type="ECO:0000313" key="1">
    <source>
        <dbReference type="EMBL" id="CDW22283.1"/>
    </source>
</evidence>